<dbReference type="PROSITE" id="PS50111">
    <property type="entry name" value="CHEMOTAXIS_TRANSDUC_2"/>
    <property type="match status" value="1"/>
</dbReference>
<dbReference type="STRING" id="1123014.SAMN02745746_02244"/>
<protein>
    <submittedName>
        <fullName evidence="8">Methyl-accepting chemotaxis protein</fullName>
    </submittedName>
</protein>
<dbReference type="Proteomes" id="UP000192920">
    <property type="component" value="Unassembled WGS sequence"/>
</dbReference>
<dbReference type="PANTHER" id="PTHR32089">
    <property type="entry name" value="METHYL-ACCEPTING CHEMOTAXIS PROTEIN MCPB"/>
    <property type="match status" value="1"/>
</dbReference>
<dbReference type="GO" id="GO:0016020">
    <property type="term" value="C:membrane"/>
    <property type="evidence" value="ECO:0007669"/>
    <property type="project" value="UniProtKB-SubCell"/>
</dbReference>
<evidence type="ECO:0000256" key="1">
    <source>
        <dbReference type="ARBA" id="ARBA00004370"/>
    </source>
</evidence>
<dbReference type="GO" id="GO:0006935">
    <property type="term" value="P:chemotaxis"/>
    <property type="evidence" value="ECO:0007669"/>
    <property type="project" value="UniProtKB-ARBA"/>
</dbReference>
<dbReference type="PANTHER" id="PTHR32089:SF112">
    <property type="entry name" value="LYSOZYME-LIKE PROTEIN-RELATED"/>
    <property type="match status" value="1"/>
</dbReference>
<evidence type="ECO:0000256" key="2">
    <source>
        <dbReference type="ARBA" id="ARBA00023224"/>
    </source>
</evidence>
<dbReference type="InterPro" id="IPR003660">
    <property type="entry name" value="HAMP_dom"/>
</dbReference>
<name>A0A1Y6BZV0_9NEIS</name>
<evidence type="ECO:0000256" key="4">
    <source>
        <dbReference type="PROSITE-ProRule" id="PRU00284"/>
    </source>
</evidence>
<dbReference type="SMART" id="SM00283">
    <property type="entry name" value="MA"/>
    <property type="match status" value="1"/>
</dbReference>
<comment type="similarity">
    <text evidence="3">Belongs to the methyl-accepting chemotaxis (MCP) protein family.</text>
</comment>
<evidence type="ECO:0000256" key="5">
    <source>
        <dbReference type="SAM" id="Phobius"/>
    </source>
</evidence>
<keyword evidence="5" id="KW-0812">Transmembrane</keyword>
<dbReference type="PROSITE" id="PS50885">
    <property type="entry name" value="HAMP"/>
    <property type="match status" value="1"/>
</dbReference>
<dbReference type="CDD" id="cd11386">
    <property type="entry name" value="MCP_signal"/>
    <property type="match status" value="1"/>
</dbReference>
<dbReference type="SUPFAM" id="SSF58104">
    <property type="entry name" value="Methyl-accepting chemotaxis protein (MCP) signaling domain"/>
    <property type="match status" value="1"/>
</dbReference>
<evidence type="ECO:0000313" key="9">
    <source>
        <dbReference type="Proteomes" id="UP000192920"/>
    </source>
</evidence>
<dbReference type="EMBL" id="FXAG01000011">
    <property type="protein sequence ID" value="SMF26801.1"/>
    <property type="molecule type" value="Genomic_DNA"/>
</dbReference>
<organism evidence="8 9">
    <name type="scientific">Pseudogulbenkiania subflava DSM 22618</name>
    <dbReference type="NCBI Taxonomy" id="1123014"/>
    <lineage>
        <taxon>Bacteria</taxon>
        <taxon>Pseudomonadati</taxon>
        <taxon>Pseudomonadota</taxon>
        <taxon>Betaproteobacteria</taxon>
        <taxon>Neisseriales</taxon>
        <taxon>Chromobacteriaceae</taxon>
        <taxon>Pseudogulbenkiania</taxon>
    </lineage>
</organism>
<dbReference type="Gene3D" id="1.10.287.950">
    <property type="entry name" value="Methyl-accepting chemotaxis protein"/>
    <property type="match status" value="1"/>
</dbReference>
<sequence>MLSRLSLAAKLLLLLVPFALVTIGLASVISLERWHGVRQLELSQQQVQMAGLASRLIHALQVERGLSNGYLHAQGSVPPALNEARGQTGTAFAAFKAGLAELDAAGQGSAQVASIEALLQQRPAVDARSVAAPALFVAFSERIEALTGLIAQLAKSGQEPEALRETTVLLNVLCEKEFAGRERGFVNGVLVRGIFDQASMSQFDALAAKQEACAAQARQLGSERFLQQADAQAHSADGQAVLALRQTLRSQPLGGPAGVAPERWFADSTRRITGLKTLQDGLLADMATRLAAARASARSDLVLTIGGTVLALLLLATLALSIYRGICNPVRRLERVMTGMSQDLDLSARAKVPGSDEMARMGQAFDHLVDAFAATLTQVKHNAHQLVGASDALQAVSVRAARAAETQTASSTEIAAAVEEMASGIAMVKDNTRESQQTVFVMQDSLDAGRARMGETTGVMRDTSSALGRAGESIGQLREKSQHISAIITAIRDIADQTNLLALNAAIEAARAGETGRGFAVVADEVRKLAERTSQQTLEITTLVDGIRQETFAAAGLMDSARSQMNVGLERVGLTVADLDGIHRQASDSALKCEETAAAMQQQTAASAEVAQNIARIAALAEDNSTIVHQAAELATQLNQTAGDLVTMVDRFKHAG</sequence>
<dbReference type="Pfam" id="PF08376">
    <property type="entry name" value="NIT"/>
    <property type="match status" value="1"/>
</dbReference>
<gene>
    <name evidence="8" type="ORF">SAMN02745746_02244</name>
</gene>
<evidence type="ECO:0000313" key="8">
    <source>
        <dbReference type="EMBL" id="SMF26801.1"/>
    </source>
</evidence>
<keyword evidence="5" id="KW-0472">Membrane</keyword>
<dbReference type="Pfam" id="PF00015">
    <property type="entry name" value="MCPsignal"/>
    <property type="match status" value="1"/>
</dbReference>
<dbReference type="RefSeq" id="WP_085276497.1">
    <property type="nucleotide sequence ID" value="NZ_FXAG01000011.1"/>
</dbReference>
<evidence type="ECO:0000259" key="6">
    <source>
        <dbReference type="PROSITE" id="PS50111"/>
    </source>
</evidence>
<proteinExistence type="inferred from homology"/>
<feature type="transmembrane region" description="Helical" evidence="5">
    <location>
        <begin position="301"/>
        <end position="323"/>
    </location>
</feature>
<comment type="subcellular location">
    <subcellularLocation>
        <location evidence="1">Membrane</location>
    </subcellularLocation>
</comment>
<dbReference type="FunFam" id="1.10.287.950:FF:000001">
    <property type="entry name" value="Methyl-accepting chemotaxis sensory transducer"/>
    <property type="match status" value="1"/>
</dbReference>
<feature type="domain" description="HAMP" evidence="7">
    <location>
        <begin position="324"/>
        <end position="377"/>
    </location>
</feature>
<dbReference type="AlphaFoldDB" id="A0A1Y6BZV0"/>
<keyword evidence="9" id="KW-1185">Reference proteome</keyword>
<keyword evidence="2 4" id="KW-0807">Transducer</keyword>
<evidence type="ECO:0000256" key="3">
    <source>
        <dbReference type="ARBA" id="ARBA00029447"/>
    </source>
</evidence>
<dbReference type="GO" id="GO:0007165">
    <property type="term" value="P:signal transduction"/>
    <property type="evidence" value="ECO:0007669"/>
    <property type="project" value="UniProtKB-KW"/>
</dbReference>
<evidence type="ECO:0000259" key="7">
    <source>
        <dbReference type="PROSITE" id="PS50885"/>
    </source>
</evidence>
<keyword evidence="5" id="KW-1133">Transmembrane helix</keyword>
<dbReference type="InterPro" id="IPR004089">
    <property type="entry name" value="MCPsignal_dom"/>
</dbReference>
<accession>A0A1Y6BZV0</accession>
<reference evidence="9" key="1">
    <citation type="submission" date="2017-04" db="EMBL/GenBank/DDBJ databases">
        <authorList>
            <person name="Varghese N."/>
            <person name="Submissions S."/>
        </authorList>
    </citation>
    <scope>NUCLEOTIDE SEQUENCE [LARGE SCALE GENOMIC DNA]</scope>
    <source>
        <strain evidence="9">DSM 22618</strain>
    </source>
</reference>
<dbReference type="CDD" id="cd06225">
    <property type="entry name" value="HAMP"/>
    <property type="match status" value="1"/>
</dbReference>
<feature type="domain" description="Methyl-accepting transducer" evidence="6">
    <location>
        <begin position="382"/>
        <end position="618"/>
    </location>
</feature>
<dbReference type="InterPro" id="IPR013587">
    <property type="entry name" value="Nitrate/nitrite_sensing"/>
</dbReference>
<dbReference type="SMART" id="SM00304">
    <property type="entry name" value="HAMP"/>
    <property type="match status" value="1"/>
</dbReference>